<dbReference type="AlphaFoldDB" id="A0A4R0MII1"/>
<comment type="caution">
    <text evidence="2">The sequence shown here is derived from an EMBL/GenBank/DDBJ whole genome shotgun (WGS) entry which is preliminary data.</text>
</comment>
<protein>
    <recommendedName>
        <fullName evidence="4">Outer membrane protein beta-barrel domain-containing protein</fullName>
    </recommendedName>
</protein>
<accession>A0A4R0MII1</accession>
<organism evidence="2 3">
    <name type="scientific">Pedobacter hiemivivus</name>
    <dbReference type="NCBI Taxonomy" id="2530454"/>
    <lineage>
        <taxon>Bacteria</taxon>
        <taxon>Pseudomonadati</taxon>
        <taxon>Bacteroidota</taxon>
        <taxon>Sphingobacteriia</taxon>
        <taxon>Sphingobacteriales</taxon>
        <taxon>Sphingobacteriaceae</taxon>
        <taxon>Pedobacter</taxon>
    </lineage>
</organism>
<dbReference type="RefSeq" id="WP_131612130.1">
    <property type="nucleotide sequence ID" value="NZ_SJSM01000027.1"/>
</dbReference>
<dbReference type="EMBL" id="SJSM01000027">
    <property type="protein sequence ID" value="TCC86360.1"/>
    <property type="molecule type" value="Genomic_DNA"/>
</dbReference>
<dbReference type="OrthoDB" id="648040at2"/>
<evidence type="ECO:0000313" key="2">
    <source>
        <dbReference type="EMBL" id="TCC86360.1"/>
    </source>
</evidence>
<proteinExistence type="predicted"/>
<reference evidence="2 3" key="1">
    <citation type="submission" date="2019-02" db="EMBL/GenBank/DDBJ databases">
        <title>Pedobacter sp. RP-3-8 sp. nov., isolated from Arctic soil.</title>
        <authorList>
            <person name="Dahal R.H."/>
        </authorList>
    </citation>
    <scope>NUCLEOTIDE SEQUENCE [LARGE SCALE GENOMIC DNA]</scope>
    <source>
        <strain evidence="2 3">RP-3-8</strain>
    </source>
</reference>
<sequence>MKPILTSLIALLIWFNANAQSNFYKMSVGAGAGITQSFGDLAKHDLGLAGYGTFDYLFTPFVSLGIEGQMGEINGGDVFNDPHNRQFINSYKAFSINGKLYLGAVIDYGRTGFANAVKGLYVGAGAGVLMNKMRYVARQKLTDPSYTFPGKDSSNDLLVPLNIGIAFNFMDRYGYYKYGINFNYQANVTLGEGMDGYDDSPLRFKSGNPDIYTYFSIGLKYHFGSTGLSIKNLY</sequence>
<dbReference type="Proteomes" id="UP000291117">
    <property type="component" value="Unassembled WGS sequence"/>
</dbReference>
<evidence type="ECO:0008006" key="4">
    <source>
        <dbReference type="Google" id="ProtNLM"/>
    </source>
</evidence>
<evidence type="ECO:0000256" key="1">
    <source>
        <dbReference type="SAM" id="SignalP"/>
    </source>
</evidence>
<feature type="signal peptide" evidence="1">
    <location>
        <begin position="1"/>
        <end position="19"/>
    </location>
</feature>
<gene>
    <name evidence="2" type="ORF">EZ444_23960</name>
</gene>
<feature type="chain" id="PRO_5020295365" description="Outer membrane protein beta-barrel domain-containing protein" evidence="1">
    <location>
        <begin position="20"/>
        <end position="234"/>
    </location>
</feature>
<keyword evidence="1" id="KW-0732">Signal</keyword>
<keyword evidence="3" id="KW-1185">Reference proteome</keyword>
<name>A0A4R0MII1_9SPHI</name>
<evidence type="ECO:0000313" key="3">
    <source>
        <dbReference type="Proteomes" id="UP000291117"/>
    </source>
</evidence>